<reference evidence="1 2" key="1">
    <citation type="journal article" date="2019" name="Nat. Ecol. Evol.">
        <title>Megaphylogeny resolves global patterns of mushroom evolution.</title>
        <authorList>
            <person name="Varga T."/>
            <person name="Krizsan K."/>
            <person name="Foldi C."/>
            <person name="Dima B."/>
            <person name="Sanchez-Garcia M."/>
            <person name="Sanchez-Ramirez S."/>
            <person name="Szollosi G.J."/>
            <person name="Szarkandi J.G."/>
            <person name="Papp V."/>
            <person name="Albert L."/>
            <person name="Andreopoulos W."/>
            <person name="Angelini C."/>
            <person name="Antonin V."/>
            <person name="Barry K.W."/>
            <person name="Bougher N.L."/>
            <person name="Buchanan P."/>
            <person name="Buyck B."/>
            <person name="Bense V."/>
            <person name="Catcheside P."/>
            <person name="Chovatia M."/>
            <person name="Cooper J."/>
            <person name="Damon W."/>
            <person name="Desjardin D."/>
            <person name="Finy P."/>
            <person name="Geml J."/>
            <person name="Haridas S."/>
            <person name="Hughes K."/>
            <person name="Justo A."/>
            <person name="Karasinski D."/>
            <person name="Kautmanova I."/>
            <person name="Kiss B."/>
            <person name="Kocsube S."/>
            <person name="Kotiranta H."/>
            <person name="LaButti K.M."/>
            <person name="Lechner B.E."/>
            <person name="Liimatainen K."/>
            <person name="Lipzen A."/>
            <person name="Lukacs Z."/>
            <person name="Mihaltcheva S."/>
            <person name="Morgado L.N."/>
            <person name="Niskanen T."/>
            <person name="Noordeloos M.E."/>
            <person name="Ohm R.A."/>
            <person name="Ortiz-Santana B."/>
            <person name="Ovrebo C."/>
            <person name="Racz N."/>
            <person name="Riley R."/>
            <person name="Savchenko A."/>
            <person name="Shiryaev A."/>
            <person name="Soop K."/>
            <person name="Spirin V."/>
            <person name="Szebenyi C."/>
            <person name="Tomsovsky M."/>
            <person name="Tulloss R.E."/>
            <person name="Uehling J."/>
            <person name="Grigoriev I.V."/>
            <person name="Vagvolgyi C."/>
            <person name="Papp T."/>
            <person name="Martin F.M."/>
            <person name="Miettinen O."/>
            <person name="Hibbett D.S."/>
            <person name="Nagy L.G."/>
        </authorList>
    </citation>
    <scope>NUCLEOTIDE SEQUENCE [LARGE SCALE GENOMIC DNA]</scope>
    <source>
        <strain evidence="1 2">NL-1719</strain>
    </source>
</reference>
<dbReference type="Proteomes" id="UP000308600">
    <property type="component" value="Unassembled WGS sequence"/>
</dbReference>
<evidence type="ECO:0000313" key="2">
    <source>
        <dbReference type="Proteomes" id="UP000308600"/>
    </source>
</evidence>
<gene>
    <name evidence="1" type="ORF">BDN72DRAFT_954931</name>
</gene>
<protein>
    <submittedName>
        <fullName evidence="1">Uncharacterized protein</fullName>
    </submittedName>
</protein>
<dbReference type="EMBL" id="ML208263">
    <property type="protein sequence ID" value="TFK75298.1"/>
    <property type="molecule type" value="Genomic_DNA"/>
</dbReference>
<accession>A0ACD3BB39</accession>
<evidence type="ECO:0000313" key="1">
    <source>
        <dbReference type="EMBL" id="TFK75298.1"/>
    </source>
</evidence>
<organism evidence="1 2">
    <name type="scientific">Pluteus cervinus</name>
    <dbReference type="NCBI Taxonomy" id="181527"/>
    <lineage>
        <taxon>Eukaryota</taxon>
        <taxon>Fungi</taxon>
        <taxon>Dikarya</taxon>
        <taxon>Basidiomycota</taxon>
        <taxon>Agaricomycotina</taxon>
        <taxon>Agaricomycetes</taxon>
        <taxon>Agaricomycetidae</taxon>
        <taxon>Agaricales</taxon>
        <taxon>Pluteineae</taxon>
        <taxon>Pluteaceae</taxon>
        <taxon>Pluteus</taxon>
    </lineage>
</organism>
<sequence length="603" mass="67197">MSTTLNRRPLSTRPAPHHATAHLPVVKPSKAPCATSKRARSPEPPHDSALAQQASKRARCGNTMAPPTAGRENKERRQAEREQQRTEFKEKYSRAFPTWTFHFDLEHIDSVNGTLQDFETRIHHLGGSVEDFFSNEVTHLITNQQVTAGEVVSDKENSTKSKAAKTVSHLKSPIRLKARAVEDSGVRTFDLTAKALSFGIKIWTTAKLDSVLSRCIDAPIPSAPAARSSQQATSRGLSRLLQSERIHGTSERDPSQKRHDFRYFARGSHFLLVEDLHQDLATIAAHEYIIPKARDNNPPKIPWPVLHCHPNSRGPFIAFDEKEKRRWEKTQLAEIEQSRKADKTIKLLRVEALRRKAEVNLHAKKGGDLRRSVSMSNLRKSAEQAADLEIDPLESNAASGYLASAGPGYLAASGNSVGITSATGTTSTAGYTSRTSQLPLALSGRLKHEVVTSRKIVAQSKMAVSKRGNMGPPMGIPEKQPVLRKSRSTNTMRLPKREEGTKPGYCESCRTKFDDFKAHVIGKKHRRFACDDQNFAQLDYVLARVQRRTLREVQEEDRKRREQRSGHCTCTQEDAQSVALFTGDQVSSSPTATSIDFQVDELN</sequence>
<proteinExistence type="predicted"/>
<keyword evidence="2" id="KW-1185">Reference proteome</keyword>
<name>A0ACD3BB39_9AGAR</name>